<proteinExistence type="predicted"/>
<dbReference type="PANTHER" id="PTHR33431">
    <property type="entry name" value="ENABLED-LIKE PROTEIN (DUF1635)"/>
    <property type="match status" value="1"/>
</dbReference>
<evidence type="ECO:0000313" key="2">
    <source>
        <dbReference type="EMBL" id="KAK4578652.1"/>
    </source>
</evidence>
<protein>
    <submittedName>
        <fullName evidence="2">Uncharacterized protein</fullName>
    </submittedName>
</protein>
<dbReference type="EMBL" id="JAXUIC010000008">
    <property type="protein sequence ID" value="KAK4578652.1"/>
    <property type="molecule type" value="Genomic_DNA"/>
</dbReference>
<dbReference type="AlphaFoldDB" id="A0AAN7ESG8"/>
<evidence type="ECO:0000256" key="1">
    <source>
        <dbReference type="SAM" id="MobiDB-lite"/>
    </source>
</evidence>
<dbReference type="PANTHER" id="PTHR33431:SF2">
    <property type="entry name" value="CAMP-DEPENDENT PROTEIN KINASE CATALYTIC SUBUNIT-LIKE"/>
    <property type="match status" value="1"/>
</dbReference>
<keyword evidence="3" id="KW-1185">Reference proteome</keyword>
<reference evidence="2 3" key="1">
    <citation type="journal article" date="2023" name="G3 (Bethesda)">
        <title>A haplotype-resolved chromosome-scale genome for Quercus rubra L. provides insights into the genetics of adaptive traits for red oak species.</title>
        <authorList>
            <person name="Kapoor B."/>
            <person name="Jenkins J."/>
            <person name="Schmutz J."/>
            <person name="Zhebentyayeva T."/>
            <person name="Kuelheim C."/>
            <person name="Coggeshall M."/>
            <person name="Heim C."/>
            <person name="Lasky J.R."/>
            <person name="Leites L."/>
            <person name="Islam-Faridi N."/>
            <person name="Romero-Severson J."/>
            <person name="DeLeo V.L."/>
            <person name="Lucas S.M."/>
            <person name="Lazic D."/>
            <person name="Gailing O."/>
            <person name="Carlson J."/>
            <person name="Staton M."/>
        </authorList>
    </citation>
    <scope>NUCLEOTIDE SEQUENCE [LARGE SCALE GENOMIC DNA]</scope>
    <source>
        <strain evidence="2">Pseudo-F2</strain>
    </source>
</reference>
<sequence>MEDQCSPLSWEFSYHEEGMEELRHSLLYTTFELETTLLAAKEEITKREYELIHVKDLLSRTIKERDEAQSRCKNLILEKLMLQEQLQQKQQQQQLQLQQQQRQQQQQQQAASNNEDDSKGTDSSKHFASSDSDENIISSPGTDPILQPPLPQPLPTQATLKLVPKRPLPEKGKLLQAVIEAGPLLKNLLLAGPLPQWQHPPPQLNSIEIPPVAISSPTPRLLQQDSCINFNGGFNSKSNSL</sequence>
<dbReference type="Pfam" id="PF07795">
    <property type="entry name" value="DUF1635"/>
    <property type="match status" value="1"/>
</dbReference>
<feature type="compositionally biased region" description="Polar residues" evidence="1">
    <location>
        <begin position="126"/>
        <end position="141"/>
    </location>
</feature>
<feature type="region of interest" description="Disordered" evidence="1">
    <location>
        <begin position="103"/>
        <end position="156"/>
    </location>
</feature>
<feature type="compositionally biased region" description="Basic and acidic residues" evidence="1">
    <location>
        <begin position="116"/>
        <end position="125"/>
    </location>
</feature>
<name>A0AAN7ESG8_QUERU</name>
<comment type="caution">
    <text evidence="2">The sequence shown here is derived from an EMBL/GenBank/DDBJ whole genome shotgun (WGS) entry which is preliminary data.</text>
</comment>
<dbReference type="Proteomes" id="UP001324115">
    <property type="component" value="Unassembled WGS sequence"/>
</dbReference>
<dbReference type="InterPro" id="IPR012862">
    <property type="entry name" value="DUF1635"/>
</dbReference>
<accession>A0AAN7ESG8</accession>
<organism evidence="2 3">
    <name type="scientific">Quercus rubra</name>
    <name type="common">Northern red oak</name>
    <name type="synonym">Quercus borealis</name>
    <dbReference type="NCBI Taxonomy" id="3512"/>
    <lineage>
        <taxon>Eukaryota</taxon>
        <taxon>Viridiplantae</taxon>
        <taxon>Streptophyta</taxon>
        <taxon>Embryophyta</taxon>
        <taxon>Tracheophyta</taxon>
        <taxon>Spermatophyta</taxon>
        <taxon>Magnoliopsida</taxon>
        <taxon>eudicotyledons</taxon>
        <taxon>Gunneridae</taxon>
        <taxon>Pentapetalae</taxon>
        <taxon>rosids</taxon>
        <taxon>fabids</taxon>
        <taxon>Fagales</taxon>
        <taxon>Fagaceae</taxon>
        <taxon>Quercus</taxon>
    </lineage>
</organism>
<gene>
    <name evidence="2" type="ORF">RGQ29_028661</name>
</gene>
<evidence type="ECO:0000313" key="3">
    <source>
        <dbReference type="Proteomes" id="UP001324115"/>
    </source>
</evidence>